<dbReference type="Pfam" id="PF07510">
    <property type="entry name" value="GmrSD_C"/>
    <property type="match status" value="1"/>
</dbReference>
<evidence type="ECO:0000259" key="1">
    <source>
        <dbReference type="Pfam" id="PF03235"/>
    </source>
</evidence>
<dbReference type="RefSeq" id="WP_193929767.1">
    <property type="nucleotide sequence ID" value="NZ_CAWPMZ010000041.1"/>
</dbReference>
<dbReference type="InterPro" id="IPR011089">
    <property type="entry name" value="GmrSD_C"/>
</dbReference>
<evidence type="ECO:0000259" key="2">
    <source>
        <dbReference type="Pfam" id="PF07510"/>
    </source>
</evidence>
<gene>
    <name evidence="3" type="ORF">IQ230_00450</name>
</gene>
<dbReference type="Proteomes" id="UP000651156">
    <property type="component" value="Unassembled WGS sequence"/>
</dbReference>
<dbReference type="EMBL" id="JADEWN010000001">
    <property type="protein sequence ID" value="MBE9188857.1"/>
    <property type="molecule type" value="Genomic_DNA"/>
</dbReference>
<keyword evidence="4" id="KW-1185">Reference proteome</keyword>
<dbReference type="PANTHER" id="PTHR35149">
    <property type="entry name" value="SLL5132 PROTEIN"/>
    <property type="match status" value="1"/>
</dbReference>
<dbReference type="InterPro" id="IPR004919">
    <property type="entry name" value="GmrSD_N"/>
</dbReference>
<feature type="domain" description="GmrSD restriction endonucleases C-terminal" evidence="2">
    <location>
        <begin position="429"/>
        <end position="563"/>
    </location>
</feature>
<sequence length="571" mass="67263">MKASETTLRNLLEGTKQFQIPLFQRPYSWKKENWETLWEDLMSLYREEIKGFYFLGPIVTQAIPGTADGISPFVVIDGQQRLTTLTIILAVLRNHLKKSDKSVADEVQELYLINKFKKDNDIYKVLPTQGDRAVYQSIITGKTVKDLGKTSSIYEAYKFFEVKFKKPDLEENITLDFTKFKSVLLEQILLVNITSDDSDNPYLIFESLNNKGEELSQVDLVRNYIFMKIPTNEQKTVYDKLWLPLEEKFKQNFKKRKGTDDNSNEYAQELTNAFWFYIRKDGKAISQKEVYKAIKQKFDSSQVDTISQLEEIIQFAYYYLRLNFENEELNTTLRRWFKRLKRLDFTTCHIFLLNIYRDYEEERLSLEEFEKIIRYLESYFVRRWIAGISTKALGTVFNDLYNKVKKNPSNLVNGLRQTLTEFKASQIFPEDAKFREAVIQKSLYSKTSGVNDRVKLLLESIEAELSKEQVNPENLTLEHIMPQTLDVKWKTVLGTNHSNIHKKWLHTLGNLTLTGYNSELSNKSYEDKLNYLHTSNVTLNQYFKNIDTWNEEAIKNRAEYLADIALKIWLR</sequence>
<dbReference type="Pfam" id="PF03235">
    <property type="entry name" value="GmrSD_N"/>
    <property type="match status" value="1"/>
</dbReference>
<proteinExistence type="predicted"/>
<organism evidence="3 4">
    <name type="scientific">Gloeocapsopsis crepidinum LEGE 06123</name>
    <dbReference type="NCBI Taxonomy" id="588587"/>
    <lineage>
        <taxon>Bacteria</taxon>
        <taxon>Bacillati</taxon>
        <taxon>Cyanobacteriota</taxon>
        <taxon>Cyanophyceae</taxon>
        <taxon>Oscillatoriophycideae</taxon>
        <taxon>Chroococcales</taxon>
        <taxon>Chroococcaceae</taxon>
        <taxon>Gloeocapsopsis</taxon>
    </lineage>
</organism>
<evidence type="ECO:0000313" key="3">
    <source>
        <dbReference type="EMBL" id="MBE9188857.1"/>
    </source>
</evidence>
<comment type="caution">
    <text evidence="3">The sequence shown here is derived from an EMBL/GenBank/DDBJ whole genome shotgun (WGS) entry which is preliminary data.</text>
</comment>
<dbReference type="PANTHER" id="PTHR35149:SF2">
    <property type="entry name" value="DUF262 DOMAIN-CONTAINING PROTEIN"/>
    <property type="match status" value="1"/>
</dbReference>
<protein>
    <submittedName>
        <fullName evidence="3">DUF262 domain-containing protein</fullName>
    </submittedName>
</protein>
<accession>A0ABR9UKN6</accession>
<evidence type="ECO:0000313" key="4">
    <source>
        <dbReference type="Proteomes" id="UP000651156"/>
    </source>
</evidence>
<name>A0ABR9UKN6_9CHRO</name>
<reference evidence="3 4" key="1">
    <citation type="submission" date="2020-10" db="EMBL/GenBank/DDBJ databases">
        <authorList>
            <person name="Castelo-Branco R."/>
            <person name="Eusebio N."/>
            <person name="Adriana R."/>
            <person name="Vieira A."/>
            <person name="Brugerolle De Fraissinette N."/>
            <person name="Rezende De Castro R."/>
            <person name="Schneider M.P."/>
            <person name="Vasconcelos V."/>
            <person name="Leao P.N."/>
        </authorList>
    </citation>
    <scope>NUCLEOTIDE SEQUENCE [LARGE SCALE GENOMIC DNA]</scope>
    <source>
        <strain evidence="3 4">LEGE 06123</strain>
    </source>
</reference>
<feature type="domain" description="GmrSD restriction endonucleases N-terminal" evidence="1">
    <location>
        <begin position="9"/>
        <end position="226"/>
    </location>
</feature>